<reference evidence="3 4" key="1">
    <citation type="submission" date="2020-08" db="EMBL/GenBank/DDBJ databases">
        <title>Genomic Encyclopedia of Type Strains, Phase IV (KMG-IV): sequencing the most valuable type-strain genomes for metagenomic binning, comparative biology and taxonomic classification.</title>
        <authorList>
            <person name="Goeker M."/>
        </authorList>
    </citation>
    <scope>NUCLEOTIDE SEQUENCE [LARGE SCALE GENOMIC DNA]</scope>
    <source>
        <strain evidence="3 4">DSM 103725</strain>
    </source>
</reference>
<protein>
    <recommendedName>
        <fullName evidence="2">Ice-binding protein C-terminal domain-containing protein</fullName>
    </recommendedName>
</protein>
<evidence type="ECO:0000256" key="1">
    <source>
        <dbReference type="SAM" id="SignalP"/>
    </source>
</evidence>
<sequence length="272" mass="27811">MNKWTSSLAAVAVCAGFAGAAQATIIYSENFDDVAFPDQALQVAIDGNASVSFGANATIGDTNAAGDGTPAASSGATSGLSTRNGTRGYITGADANFTSGSGNVGQLHSHTAGGFAVLSTGPIGTVNGVNNQPTPIAITPVAGDIYRVSFDMYKQADRLLTSSLGVNWNLKDAAFTVFAFPDTWDDFSTAAVGDTVAVVKDLVITQAMVDAGVTSFGPQFTFFNNPNGADMAVNTAYAQIDNFQIELIPVPEPGSLVLLGLGGLALVARRRA</sequence>
<evidence type="ECO:0000313" key="4">
    <source>
        <dbReference type="Proteomes" id="UP000541810"/>
    </source>
</evidence>
<comment type="caution">
    <text evidence="3">The sequence shown here is derived from an EMBL/GenBank/DDBJ whole genome shotgun (WGS) entry which is preliminary data.</text>
</comment>
<gene>
    <name evidence="3" type="ORF">HNQ40_000518</name>
</gene>
<dbReference type="Pfam" id="PF07589">
    <property type="entry name" value="PEP-CTERM"/>
    <property type="match status" value="1"/>
</dbReference>
<dbReference type="AlphaFoldDB" id="A0A7X0H3P5"/>
<feature type="signal peptide" evidence="1">
    <location>
        <begin position="1"/>
        <end position="23"/>
    </location>
</feature>
<keyword evidence="1" id="KW-0732">Signal</keyword>
<dbReference type="EMBL" id="JACHGY010000001">
    <property type="protein sequence ID" value="MBB6428712.1"/>
    <property type="molecule type" value="Genomic_DNA"/>
</dbReference>
<feature type="chain" id="PRO_5030882575" description="Ice-binding protein C-terminal domain-containing protein" evidence="1">
    <location>
        <begin position="24"/>
        <end position="272"/>
    </location>
</feature>
<accession>A0A7X0H3P5</accession>
<dbReference type="RefSeq" id="WP_184676095.1">
    <property type="nucleotide sequence ID" value="NZ_JACHGY010000001.1"/>
</dbReference>
<dbReference type="Proteomes" id="UP000541810">
    <property type="component" value="Unassembled WGS sequence"/>
</dbReference>
<feature type="domain" description="Ice-binding protein C-terminal" evidence="2">
    <location>
        <begin position="249"/>
        <end position="271"/>
    </location>
</feature>
<proteinExistence type="predicted"/>
<organism evidence="3 4">
    <name type="scientific">Algisphaera agarilytica</name>
    <dbReference type="NCBI Taxonomy" id="1385975"/>
    <lineage>
        <taxon>Bacteria</taxon>
        <taxon>Pseudomonadati</taxon>
        <taxon>Planctomycetota</taxon>
        <taxon>Phycisphaerae</taxon>
        <taxon>Phycisphaerales</taxon>
        <taxon>Phycisphaeraceae</taxon>
        <taxon>Algisphaera</taxon>
    </lineage>
</organism>
<dbReference type="NCBIfam" id="TIGR02595">
    <property type="entry name" value="PEP_CTERM"/>
    <property type="match status" value="1"/>
</dbReference>
<evidence type="ECO:0000259" key="2">
    <source>
        <dbReference type="Pfam" id="PF07589"/>
    </source>
</evidence>
<name>A0A7X0H3P5_9BACT</name>
<keyword evidence="4" id="KW-1185">Reference proteome</keyword>
<dbReference type="InterPro" id="IPR013424">
    <property type="entry name" value="Ice-binding_C"/>
</dbReference>
<evidence type="ECO:0000313" key="3">
    <source>
        <dbReference type="EMBL" id="MBB6428712.1"/>
    </source>
</evidence>